<dbReference type="GO" id="GO:0004801">
    <property type="term" value="F:transaldolase activity"/>
    <property type="evidence" value="ECO:0007669"/>
    <property type="project" value="TreeGrafter"/>
</dbReference>
<organism evidence="2 3">
    <name type="scientific">Trichoderma arundinaceum</name>
    <dbReference type="NCBI Taxonomy" id="490622"/>
    <lineage>
        <taxon>Eukaryota</taxon>
        <taxon>Fungi</taxon>
        <taxon>Dikarya</taxon>
        <taxon>Ascomycota</taxon>
        <taxon>Pezizomycotina</taxon>
        <taxon>Sordariomycetes</taxon>
        <taxon>Hypocreomycetidae</taxon>
        <taxon>Hypocreales</taxon>
        <taxon>Hypocreaceae</taxon>
        <taxon>Trichoderma</taxon>
    </lineage>
</organism>
<dbReference type="PANTHER" id="PTHR10683">
    <property type="entry name" value="TRANSALDOLASE"/>
    <property type="match status" value="1"/>
</dbReference>
<dbReference type="STRING" id="490622.A0A395NGI5"/>
<comment type="caution">
    <text evidence="2">The sequence shown here is derived from an EMBL/GenBank/DDBJ whole genome shotgun (WGS) entry which is preliminary data.</text>
</comment>
<dbReference type="Gene3D" id="3.20.20.70">
    <property type="entry name" value="Aldolase class I"/>
    <property type="match status" value="1"/>
</dbReference>
<keyword evidence="1" id="KW-0704">Schiff base</keyword>
<reference evidence="2 3" key="1">
    <citation type="journal article" date="2018" name="PLoS Pathog.">
        <title>Evolution of structural diversity of trichothecenes, a family of toxins produced by plant pathogenic and entomopathogenic fungi.</title>
        <authorList>
            <person name="Proctor R.H."/>
            <person name="McCormick S.P."/>
            <person name="Kim H.S."/>
            <person name="Cardoza R.E."/>
            <person name="Stanley A.M."/>
            <person name="Lindo L."/>
            <person name="Kelly A."/>
            <person name="Brown D.W."/>
            <person name="Lee T."/>
            <person name="Vaughan M.M."/>
            <person name="Alexander N.J."/>
            <person name="Busman M."/>
            <person name="Gutierrez S."/>
        </authorList>
    </citation>
    <scope>NUCLEOTIDE SEQUENCE [LARGE SCALE GENOMIC DNA]</scope>
    <source>
        <strain evidence="2 3">IBT 40837</strain>
    </source>
</reference>
<gene>
    <name evidence="2" type="ORF">TARUN_7226</name>
</gene>
<dbReference type="Proteomes" id="UP000266272">
    <property type="component" value="Unassembled WGS sequence"/>
</dbReference>
<keyword evidence="3" id="KW-1185">Reference proteome</keyword>
<dbReference type="SUPFAM" id="SSF51569">
    <property type="entry name" value="Aldolase"/>
    <property type="match status" value="1"/>
</dbReference>
<protein>
    <recommendedName>
        <fullName evidence="4">Transaldolase</fullName>
    </recommendedName>
</protein>
<dbReference type="InterPro" id="IPR013785">
    <property type="entry name" value="Aldolase_TIM"/>
</dbReference>
<dbReference type="GO" id="GO:0005975">
    <property type="term" value="P:carbohydrate metabolic process"/>
    <property type="evidence" value="ECO:0007669"/>
    <property type="project" value="InterPro"/>
</dbReference>
<proteinExistence type="predicted"/>
<evidence type="ECO:0000313" key="2">
    <source>
        <dbReference type="EMBL" id="RFU75021.1"/>
    </source>
</evidence>
<evidence type="ECO:0000313" key="3">
    <source>
        <dbReference type="Proteomes" id="UP000266272"/>
    </source>
</evidence>
<evidence type="ECO:0008006" key="4">
    <source>
        <dbReference type="Google" id="ProtNLM"/>
    </source>
</evidence>
<dbReference type="AlphaFoldDB" id="A0A395NGI5"/>
<dbReference type="PANTHER" id="PTHR10683:SF39">
    <property type="entry name" value="TRANSALDOLASE"/>
    <property type="match status" value="1"/>
</dbReference>
<dbReference type="OrthoDB" id="1711136at2759"/>
<dbReference type="GO" id="GO:0009052">
    <property type="term" value="P:pentose-phosphate shunt, non-oxidative branch"/>
    <property type="evidence" value="ECO:0007669"/>
    <property type="project" value="TreeGrafter"/>
</dbReference>
<name>A0A395NGI5_TRIAR</name>
<accession>A0A395NGI5</accession>
<evidence type="ECO:0000256" key="1">
    <source>
        <dbReference type="ARBA" id="ARBA00023270"/>
    </source>
</evidence>
<dbReference type="EMBL" id="PXOA01000483">
    <property type="protein sequence ID" value="RFU75021.1"/>
    <property type="molecule type" value="Genomic_DNA"/>
</dbReference>
<dbReference type="Pfam" id="PF00923">
    <property type="entry name" value="TAL_FSA"/>
    <property type="match status" value="1"/>
</dbReference>
<dbReference type="InterPro" id="IPR001585">
    <property type="entry name" value="TAL/FSA"/>
</dbReference>
<sequence>MARSMLHRLEDLCNVDVDDADTELIKSIPFTPHNQTSNQAIITNALLADEPLLKELVRKYGSQGWERVYDQAAVHLTARNLPFLSGRVLIQTSLRHVSSTAGIIAHSRTLASLYADAGVSRDRFAIKLPFSGAAAAAARVLNAEGIRTLATSVFSLEQGIAASQSGCLFISPYYNEIAAHLDPSLRLTLEDPALEHPMSPRVLHILEVFAKTYRDTGKEQPIMIIARYSLTDTSNVALKRTQAKVRAFRFERYSHFTPGEIMAMAELGCPHVTIPPHLIRTLLETPDELPLPTTKKAKLSYAEFATPQRLTKLSTIDPFAGPAWNGVLADMQTDYVANDGEKLDEAIRNDPIAGKRLKDAEVFFLDMENKAKEAIEKEIAAQGV</sequence>